<dbReference type="PANTHER" id="PTHR11559">
    <property type="entry name" value="CARBOXYLESTERASE"/>
    <property type="match status" value="1"/>
</dbReference>
<gene>
    <name evidence="5" type="ORF">GCM10023353_16920</name>
</gene>
<evidence type="ECO:0000256" key="3">
    <source>
        <dbReference type="RuleBase" id="RU361235"/>
    </source>
</evidence>
<dbReference type="EMBL" id="BAABKQ010000001">
    <property type="protein sequence ID" value="GAA4812698.1"/>
    <property type="molecule type" value="Genomic_DNA"/>
</dbReference>
<evidence type="ECO:0000256" key="2">
    <source>
        <dbReference type="ARBA" id="ARBA00022801"/>
    </source>
</evidence>
<dbReference type="Proteomes" id="UP001500839">
    <property type="component" value="Unassembled WGS sequence"/>
</dbReference>
<accession>A0ABP9CKC3</accession>
<dbReference type="InterPro" id="IPR050309">
    <property type="entry name" value="Type-B_Carboxylest/Lipase"/>
</dbReference>
<evidence type="ECO:0000313" key="6">
    <source>
        <dbReference type="Proteomes" id="UP001500839"/>
    </source>
</evidence>
<dbReference type="EC" id="3.1.1.-" evidence="3"/>
<keyword evidence="2 3" id="KW-0378">Hydrolase</keyword>
<comment type="similarity">
    <text evidence="1 3">Belongs to the type-B carboxylesterase/lipase family.</text>
</comment>
<proteinExistence type="inferred from homology"/>
<evidence type="ECO:0000256" key="1">
    <source>
        <dbReference type="ARBA" id="ARBA00005964"/>
    </source>
</evidence>
<dbReference type="PROSITE" id="PS00122">
    <property type="entry name" value="CARBOXYLESTERASE_B_1"/>
    <property type="match status" value="1"/>
</dbReference>
<feature type="domain" description="Carboxylesterase type B" evidence="4">
    <location>
        <begin position="11"/>
        <end position="479"/>
    </location>
</feature>
<dbReference type="Gene3D" id="3.40.50.1820">
    <property type="entry name" value="alpha/beta hydrolase"/>
    <property type="match status" value="1"/>
</dbReference>
<name>A0ABP9CKC3_9ACTN</name>
<dbReference type="InterPro" id="IPR029058">
    <property type="entry name" value="AB_hydrolase_fold"/>
</dbReference>
<protein>
    <recommendedName>
        <fullName evidence="3">Carboxylic ester hydrolase</fullName>
        <ecNumber evidence="3">3.1.1.-</ecNumber>
    </recommendedName>
</protein>
<sequence length="500" mass="54245">MGHARADRIREVFAWRGIPFAEPPVGALRFRAPVPARRWSGVRDCAEFGPVCPQAEGMPIEAELVRDEDCLNLNVWAPRPEQTLRPVLVWVHGGAYFLGAGSQGVYQGHRLAAEGDTVVVTFNYRLGVLGFVSLDSVSGGAGTFESNVGLRDQLAALEWVRENISAFGGDPNNVTLFGESSGGGAVTTLMTVPHAAGLFHRAIAQSSPTTSVYGMQRASSVAGRLLRLLDVSAERAETLRTMPVAELAEASGRLSAEVSGSDPGTLAMAPVVDGELVPRYPVAAFQKGLAHRVPLIIGTNRDEASISRLLRVQMMPVTPQSVYQMLAGVLAANPDVAPERVAAIMSGYRELPRTRGAVAVSQDAAFRMPAVWIAEAHSRRAPTWLYRFDHASPMLRAARVGAGHATEVPYVFGTFGAMRRDPTFALGGRRTAERVADRMRARWLTFARTGRPDGEDGAEPWAGYDERGRRTLVIDRRDEVVVDPDRRARSLWGCRVLGFP</sequence>
<dbReference type="SUPFAM" id="SSF53474">
    <property type="entry name" value="alpha/beta-Hydrolases"/>
    <property type="match status" value="1"/>
</dbReference>
<dbReference type="Pfam" id="PF00135">
    <property type="entry name" value="COesterase"/>
    <property type="match status" value="1"/>
</dbReference>
<evidence type="ECO:0000313" key="5">
    <source>
        <dbReference type="EMBL" id="GAA4812698.1"/>
    </source>
</evidence>
<reference evidence="6" key="1">
    <citation type="journal article" date="2019" name="Int. J. Syst. Evol. Microbiol.">
        <title>The Global Catalogue of Microorganisms (GCM) 10K type strain sequencing project: providing services to taxonomists for standard genome sequencing and annotation.</title>
        <authorList>
            <consortium name="The Broad Institute Genomics Platform"/>
            <consortium name="The Broad Institute Genome Sequencing Center for Infectious Disease"/>
            <person name="Wu L."/>
            <person name="Ma J."/>
        </authorList>
    </citation>
    <scope>NUCLEOTIDE SEQUENCE [LARGE SCALE GENOMIC DNA]</scope>
    <source>
        <strain evidence="6">JCM 18542</strain>
    </source>
</reference>
<dbReference type="InterPro" id="IPR019826">
    <property type="entry name" value="Carboxylesterase_B_AS"/>
</dbReference>
<keyword evidence="6" id="KW-1185">Reference proteome</keyword>
<organism evidence="5 6">
    <name type="scientific">Tomitella cavernea</name>
    <dbReference type="NCBI Taxonomy" id="1387982"/>
    <lineage>
        <taxon>Bacteria</taxon>
        <taxon>Bacillati</taxon>
        <taxon>Actinomycetota</taxon>
        <taxon>Actinomycetes</taxon>
        <taxon>Mycobacteriales</taxon>
        <taxon>Tomitella</taxon>
    </lineage>
</organism>
<evidence type="ECO:0000259" key="4">
    <source>
        <dbReference type="Pfam" id="PF00135"/>
    </source>
</evidence>
<dbReference type="InterPro" id="IPR002018">
    <property type="entry name" value="CarbesteraseB"/>
</dbReference>
<comment type="caution">
    <text evidence="5">The sequence shown here is derived from an EMBL/GenBank/DDBJ whole genome shotgun (WGS) entry which is preliminary data.</text>
</comment>